<name>A0A9P4IKI3_9PEZI</name>
<accession>A0A9P4IKI3</accession>
<evidence type="ECO:0000313" key="3">
    <source>
        <dbReference type="Proteomes" id="UP000799772"/>
    </source>
</evidence>
<keyword evidence="3" id="KW-1185">Reference proteome</keyword>
<evidence type="ECO:0000256" key="1">
    <source>
        <dbReference type="SAM" id="MobiDB-lite"/>
    </source>
</evidence>
<proteinExistence type="predicted"/>
<comment type="caution">
    <text evidence="2">The sequence shown here is derived from an EMBL/GenBank/DDBJ whole genome shotgun (WGS) entry which is preliminary data.</text>
</comment>
<dbReference type="EMBL" id="ML978125">
    <property type="protein sequence ID" value="KAF2100157.1"/>
    <property type="molecule type" value="Genomic_DNA"/>
</dbReference>
<organism evidence="2 3">
    <name type="scientific">Rhizodiscina lignyota</name>
    <dbReference type="NCBI Taxonomy" id="1504668"/>
    <lineage>
        <taxon>Eukaryota</taxon>
        <taxon>Fungi</taxon>
        <taxon>Dikarya</taxon>
        <taxon>Ascomycota</taxon>
        <taxon>Pezizomycotina</taxon>
        <taxon>Dothideomycetes</taxon>
        <taxon>Pleosporomycetidae</taxon>
        <taxon>Aulographales</taxon>
        <taxon>Rhizodiscinaceae</taxon>
        <taxon>Rhizodiscina</taxon>
    </lineage>
</organism>
<dbReference type="Proteomes" id="UP000799772">
    <property type="component" value="Unassembled WGS sequence"/>
</dbReference>
<protein>
    <submittedName>
        <fullName evidence="2">Uncharacterized protein</fullName>
    </submittedName>
</protein>
<feature type="region of interest" description="Disordered" evidence="1">
    <location>
        <begin position="212"/>
        <end position="233"/>
    </location>
</feature>
<sequence length="271" mass="25553">MSQSLSTVTNVAGVLPTPSSCANQAITFQSSSGQSGCTFTPQGSDLSPYQKCCGSSKIATFADGCGFFCSASSSDINSVSNCLSGIGNDNSVSCQSNGGGSGSGNSFNEIQGGNGGNDININGVSTTISAGSDSNSDSGSTNVVAATNAIAGPGETVVASTSVGPNGAAGTGTTIGGTGNILTASGAAQPTGFATASGAAAGTGAPFPNGNSTGNTFLGSGSPSGSPTNTAPLQSFTGAAASVQVPGAGMSKGGLFAVGLLVFSMVTGAML</sequence>
<gene>
    <name evidence="2" type="ORF">NA57DRAFT_56086</name>
</gene>
<evidence type="ECO:0000313" key="2">
    <source>
        <dbReference type="EMBL" id="KAF2100157.1"/>
    </source>
</evidence>
<dbReference type="AlphaFoldDB" id="A0A9P4IKI3"/>
<reference evidence="2" key="1">
    <citation type="journal article" date="2020" name="Stud. Mycol.">
        <title>101 Dothideomycetes genomes: a test case for predicting lifestyles and emergence of pathogens.</title>
        <authorList>
            <person name="Haridas S."/>
            <person name="Albert R."/>
            <person name="Binder M."/>
            <person name="Bloem J."/>
            <person name="Labutti K."/>
            <person name="Salamov A."/>
            <person name="Andreopoulos B."/>
            <person name="Baker S."/>
            <person name="Barry K."/>
            <person name="Bills G."/>
            <person name="Bluhm B."/>
            <person name="Cannon C."/>
            <person name="Castanera R."/>
            <person name="Culley D."/>
            <person name="Daum C."/>
            <person name="Ezra D."/>
            <person name="Gonzalez J."/>
            <person name="Henrissat B."/>
            <person name="Kuo A."/>
            <person name="Liang C."/>
            <person name="Lipzen A."/>
            <person name="Lutzoni F."/>
            <person name="Magnuson J."/>
            <person name="Mondo S."/>
            <person name="Nolan M."/>
            <person name="Ohm R."/>
            <person name="Pangilinan J."/>
            <person name="Park H.-J."/>
            <person name="Ramirez L."/>
            <person name="Alfaro M."/>
            <person name="Sun H."/>
            <person name="Tritt A."/>
            <person name="Yoshinaga Y."/>
            <person name="Zwiers L.-H."/>
            <person name="Turgeon B."/>
            <person name="Goodwin S."/>
            <person name="Spatafora J."/>
            <person name="Crous P."/>
            <person name="Grigoriev I."/>
        </authorList>
    </citation>
    <scope>NUCLEOTIDE SEQUENCE</scope>
    <source>
        <strain evidence="2">CBS 133067</strain>
    </source>
</reference>